<evidence type="ECO:0000256" key="1">
    <source>
        <dbReference type="SAM" id="MobiDB-lite"/>
    </source>
</evidence>
<dbReference type="PANTHER" id="PTHR15237:SF0">
    <property type="entry name" value="CELL CYCLE CHECKPOINT CONTROL PROTEIN"/>
    <property type="match status" value="1"/>
</dbReference>
<dbReference type="GO" id="GO:0000076">
    <property type="term" value="P:DNA replication checkpoint signaling"/>
    <property type="evidence" value="ECO:0007669"/>
    <property type="project" value="TreeGrafter"/>
</dbReference>
<gene>
    <name evidence="2" type="ORF">COHA_001581</name>
</gene>
<organism evidence="2 3">
    <name type="scientific">Chlorella ohadii</name>
    <dbReference type="NCBI Taxonomy" id="2649997"/>
    <lineage>
        <taxon>Eukaryota</taxon>
        <taxon>Viridiplantae</taxon>
        <taxon>Chlorophyta</taxon>
        <taxon>core chlorophytes</taxon>
        <taxon>Trebouxiophyceae</taxon>
        <taxon>Chlorellales</taxon>
        <taxon>Chlorellaceae</taxon>
        <taxon>Chlorella clade</taxon>
        <taxon>Chlorella</taxon>
    </lineage>
</organism>
<dbReference type="Proteomes" id="UP001205105">
    <property type="component" value="Unassembled WGS sequence"/>
</dbReference>
<dbReference type="GO" id="GO:0030896">
    <property type="term" value="C:checkpoint clamp complex"/>
    <property type="evidence" value="ECO:0007669"/>
    <property type="project" value="InterPro"/>
</dbReference>
<dbReference type="EMBL" id="JADXDR010000023">
    <property type="protein sequence ID" value="KAI7844934.1"/>
    <property type="molecule type" value="Genomic_DNA"/>
</dbReference>
<reference evidence="2" key="1">
    <citation type="submission" date="2020-11" db="EMBL/GenBank/DDBJ databases">
        <title>Chlorella ohadii genome sequencing and assembly.</title>
        <authorList>
            <person name="Murik O."/>
            <person name="Treves H."/>
            <person name="Kedem I."/>
            <person name="Shotland Y."/>
            <person name="Kaplan A."/>
        </authorList>
    </citation>
    <scope>NUCLEOTIDE SEQUENCE</scope>
    <source>
        <strain evidence="2">1</strain>
    </source>
</reference>
<evidence type="ECO:0000313" key="3">
    <source>
        <dbReference type="Proteomes" id="UP001205105"/>
    </source>
</evidence>
<dbReference type="PANTHER" id="PTHR15237">
    <property type="entry name" value="DNA REPAIR PROTEIN RAD9"/>
    <property type="match status" value="1"/>
</dbReference>
<dbReference type="Gene3D" id="3.70.10.10">
    <property type="match status" value="1"/>
</dbReference>
<dbReference type="InterPro" id="IPR046938">
    <property type="entry name" value="DNA_clamp_sf"/>
</dbReference>
<dbReference type="GO" id="GO:0031573">
    <property type="term" value="P:mitotic intra-S DNA damage checkpoint signaling"/>
    <property type="evidence" value="ECO:0007669"/>
    <property type="project" value="TreeGrafter"/>
</dbReference>
<evidence type="ECO:0000313" key="2">
    <source>
        <dbReference type="EMBL" id="KAI7844934.1"/>
    </source>
</evidence>
<dbReference type="InterPro" id="IPR007268">
    <property type="entry name" value="Rad9/Ddc1"/>
</dbReference>
<protein>
    <submittedName>
        <fullName evidence="2">Uncharacterized protein</fullName>
    </submittedName>
</protein>
<dbReference type="GO" id="GO:0071479">
    <property type="term" value="P:cellular response to ionizing radiation"/>
    <property type="evidence" value="ECO:0007669"/>
    <property type="project" value="TreeGrafter"/>
</dbReference>
<name>A0AAD5E1Z1_9CHLO</name>
<sequence>MSVRFTLVDRQLKLFKHGLQALQKIGSELLLEALPARIVLRSINSSLSAYLSAGLLMKHVLSVFRTQRVEKILFDLSTVTCKATITLHCENGLTKSYKLPTMDSEILQATVDKQQFAVRLAAETAAFSRLLASFHSGLEEVTLVALPDGSHRPVHVNSFIDPQKGHVDKSLYTSVQVEPSETFVSFVNSADEATDVTINLKDFKAMLGLCENLGAQEVDYEAELILSTLMESHAGPAAAEAAAAAARGAAAACPAANGVHTPGGAGAWQQQQQAAPVQRPRPSGLVDDGSLWARSGDRGQQQQQQSQLNPLGGDAGPMHMEQDEVSWEEDEALPLSLPPPGAPTSTLPPGAIM</sequence>
<proteinExistence type="predicted"/>
<feature type="compositionally biased region" description="Low complexity" evidence="1">
    <location>
        <begin position="267"/>
        <end position="282"/>
    </location>
</feature>
<dbReference type="Pfam" id="PF04139">
    <property type="entry name" value="Rad9"/>
    <property type="match status" value="1"/>
</dbReference>
<keyword evidence="3" id="KW-1185">Reference proteome</keyword>
<comment type="caution">
    <text evidence="2">The sequence shown here is derived from an EMBL/GenBank/DDBJ whole genome shotgun (WGS) entry which is preliminary data.</text>
</comment>
<feature type="compositionally biased region" description="Low complexity" evidence="1">
    <location>
        <begin position="343"/>
        <end position="353"/>
    </location>
</feature>
<dbReference type="AlphaFoldDB" id="A0AAD5E1Z1"/>
<feature type="region of interest" description="Disordered" evidence="1">
    <location>
        <begin position="262"/>
        <end position="353"/>
    </location>
</feature>
<accession>A0AAD5E1Z1</accession>
<feature type="compositionally biased region" description="Acidic residues" evidence="1">
    <location>
        <begin position="323"/>
        <end position="332"/>
    </location>
</feature>
<dbReference type="SUPFAM" id="SSF55979">
    <property type="entry name" value="DNA clamp"/>
    <property type="match status" value="1"/>
</dbReference>
<dbReference type="GO" id="GO:0006281">
    <property type="term" value="P:DNA repair"/>
    <property type="evidence" value="ECO:0007669"/>
    <property type="project" value="TreeGrafter"/>
</dbReference>